<dbReference type="RefSeq" id="WP_338250837.1">
    <property type="nucleotide sequence ID" value="NZ_AP028907.1"/>
</dbReference>
<reference evidence="1 2" key="1">
    <citation type="submission" date="2023-09" db="EMBL/GenBank/DDBJ databases">
        <title>Pyrofollis japonicus gen. nov. sp. nov., a novel member of the family Pyrodictiaceae isolated from the Iheya North hydrothermal field.</title>
        <authorList>
            <person name="Miyazaki U."/>
            <person name="Sanari M."/>
            <person name="Tame A."/>
            <person name="Kitajima M."/>
            <person name="Okamoto A."/>
            <person name="Sawayama S."/>
            <person name="Miyazaki J."/>
            <person name="Takai K."/>
            <person name="Nakagawa S."/>
        </authorList>
    </citation>
    <scope>NUCLEOTIDE SEQUENCE [LARGE SCALE GENOMIC DNA]</scope>
    <source>
        <strain evidence="1 2">AV2</strain>
    </source>
</reference>
<gene>
    <name evidence="1" type="ORF">PABY_00890</name>
</gene>
<evidence type="ECO:0000313" key="2">
    <source>
        <dbReference type="Proteomes" id="UP001341135"/>
    </source>
</evidence>
<proteinExistence type="predicted"/>
<protein>
    <submittedName>
        <fullName evidence="1">Uncharacterized protein</fullName>
    </submittedName>
</protein>
<keyword evidence="2" id="KW-1185">Reference proteome</keyword>
<dbReference type="Pfam" id="PF05942">
    <property type="entry name" value="PaREP1"/>
    <property type="match status" value="1"/>
</dbReference>
<dbReference type="GeneID" id="89288111"/>
<name>A0ABN6ZJT5_9CREN</name>
<evidence type="ECO:0000313" key="1">
    <source>
        <dbReference type="EMBL" id="BES80522.1"/>
    </source>
</evidence>
<dbReference type="InterPro" id="IPR010268">
    <property type="entry name" value="PaREP1"/>
</dbReference>
<organism evidence="1 2">
    <name type="scientific">Pyrodictium abyssi</name>
    <dbReference type="NCBI Taxonomy" id="54256"/>
    <lineage>
        <taxon>Archaea</taxon>
        <taxon>Thermoproteota</taxon>
        <taxon>Thermoprotei</taxon>
        <taxon>Desulfurococcales</taxon>
        <taxon>Pyrodictiaceae</taxon>
        <taxon>Pyrodictium</taxon>
    </lineage>
</organism>
<dbReference type="Proteomes" id="UP001341135">
    <property type="component" value="Chromosome"/>
</dbReference>
<dbReference type="EMBL" id="AP028907">
    <property type="protein sequence ID" value="BES80522.1"/>
    <property type="molecule type" value="Genomic_DNA"/>
</dbReference>
<accession>A0ABN6ZJT5</accession>
<sequence length="142" mass="16418">MLQGRRYQAWRALTAAILALERDKILGRLSGEQRKWFTEKAVPRVPSSRLKAISSLVEDSGYTYYTHFTSTALDLHDCQYHGPDPDAELSKYRGREEAAGDILRLARILVGIIEERVKPRLEREGKWAREHEEALARLREQL</sequence>